<dbReference type="Proteomes" id="UP000017127">
    <property type="component" value="Unassembled WGS sequence"/>
</dbReference>
<evidence type="ECO:0000259" key="1">
    <source>
        <dbReference type="Pfam" id="PF00535"/>
    </source>
</evidence>
<sequence length="316" mass="36206">MVDFTVAVPTYNGAKRLPQVLEKLRSQTDVEQVSWEVIVIDNNSTDNTAEVVKQYQQNWLSNVPLRYFFEAQQGLAFARQRGITEALGEWVGFLDDDNYPEPQWLTAAYKFTQIHPQVGAFGSRVIGKFEVTPPENFERIASFLALTERGNQPSLYEPGKKILPPGAGLVVRREAWLKNVPSQLVLAGRVGGKMLASEDLEALRYIQQAGWEIWYCSDMVVYHCIPRQRLEKDYLMKLCFGVGLSSHAIRMLKYPQWQQPLIAVAYLLNDLRKIIIHLFKYKIAIRTEVVAASEMQFLIGRLLSPFYFILKLQQTS</sequence>
<proteinExistence type="predicted"/>
<dbReference type="CDD" id="cd00761">
    <property type="entry name" value="Glyco_tranf_GTA_type"/>
    <property type="match status" value="1"/>
</dbReference>
<organism evidence="2 3">
    <name type="scientific">Lyngbya aestuarii BL J</name>
    <dbReference type="NCBI Taxonomy" id="1348334"/>
    <lineage>
        <taxon>Bacteria</taxon>
        <taxon>Bacillati</taxon>
        <taxon>Cyanobacteriota</taxon>
        <taxon>Cyanophyceae</taxon>
        <taxon>Oscillatoriophycideae</taxon>
        <taxon>Oscillatoriales</taxon>
        <taxon>Microcoleaceae</taxon>
        <taxon>Lyngbya</taxon>
    </lineage>
</organism>
<dbReference type="NCBIfam" id="NF038302">
    <property type="entry name" value="EPS_HpsE"/>
    <property type="match status" value="1"/>
</dbReference>
<dbReference type="GO" id="GO:0016758">
    <property type="term" value="F:hexosyltransferase activity"/>
    <property type="evidence" value="ECO:0007669"/>
    <property type="project" value="UniProtKB-ARBA"/>
</dbReference>
<dbReference type="EMBL" id="AUZM01000006">
    <property type="protein sequence ID" value="ERT08975.1"/>
    <property type="molecule type" value="Genomic_DNA"/>
</dbReference>
<name>U7QPF5_9CYAN</name>
<dbReference type="SUPFAM" id="SSF53448">
    <property type="entry name" value="Nucleotide-diphospho-sugar transferases"/>
    <property type="match status" value="1"/>
</dbReference>
<keyword evidence="2" id="KW-0808">Transferase</keyword>
<reference evidence="2 3" key="1">
    <citation type="journal article" date="2013" name="Front. Microbiol.">
        <title>Comparative genomic analyses of the cyanobacterium, Lyngbya aestuarii BL J, a powerful hydrogen producer.</title>
        <authorList>
            <person name="Kothari A."/>
            <person name="Vaughn M."/>
            <person name="Garcia-Pichel F."/>
        </authorList>
    </citation>
    <scope>NUCLEOTIDE SEQUENCE [LARGE SCALE GENOMIC DNA]</scope>
    <source>
        <strain evidence="2 3">BL J</strain>
    </source>
</reference>
<keyword evidence="3" id="KW-1185">Reference proteome</keyword>
<evidence type="ECO:0000313" key="2">
    <source>
        <dbReference type="EMBL" id="ERT08975.1"/>
    </source>
</evidence>
<dbReference type="RefSeq" id="WP_023064808.1">
    <property type="nucleotide sequence ID" value="NZ_AUZM01000006.1"/>
</dbReference>
<dbReference type="PANTHER" id="PTHR22916">
    <property type="entry name" value="GLYCOSYLTRANSFERASE"/>
    <property type="match status" value="1"/>
</dbReference>
<dbReference type="OrthoDB" id="468448at2"/>
<dbReference type="InterPro" id="IPR001173">
    <property type="entry name" value="Glyco_trans_2-like"/>
</dbReference>
<dbReference type="PANTHER" id="PTHR22916:SF3">
    <property type="entry name" value="UDP-GLCNAC:BETAGAL BETA-1,3-N-ACETYLGLUCOSAMINYLTRANSFERASE-LIKE PROTEIN 1"/>
    <property type="match status" value="1"/>
</dbReference>
<gene>
    <name evidence="2" type="ORF">M595_1078</name>
</gene>
<evidence type="ECO:0000313" key="3">
    <source>
        <dbReference type="Proteomes" id="UP000017127"/>
    </source>
</evidence>
<dbReference type="Gene3D" id="3.90.550.10">
    <property type="entry name" value="Spore Coat Polysaccharide Biosynthesis Protein SpsA, Chain A"/>
    <property type="match status" value="1"/>
</dbReference>
<dbReference type="PATRIC" id="fig|1348334.3.peg.1054"/>
<feature type="domain" description="Glycosyltransferase 2-like" evidence="1">
    <location>
        <begin position="5"/>
        <end position="139"/>
    </location>
</feature>
<dbReference type="InterPro" id="IPR029044">
    <property type="entry name" value="Nucleotide-diphossugar_trans"/>
</dbReference>
<dbReference type="Pfam" id="PF00535">
    <property type="entry name" value="Glycos_transf_2"/>
    <property type="match status" value="1"/>
</dbReference>
<accession>U7QPF5</accession>
<comment type="caution">
    <text evidence="2">The sequence shown here is derived from an EMBL/GenBank/DDBJ whole genome shotgun (WGS) entry which is preliminary data.</text>
</comment>
<dbReference type="AlphaFoldDB" id="U7QPF5"/>
<protein>
    <submittedName>
        <fullName evidence="2">Glycosyl transferase 2 family protein</fullName>
    </submittedName>
</protein>